<dbReference type="Proteomes" id="UP000030693">
    <property type="component" value="Unassembled WGS sequence"/>
</dbReference>
<evidence type="ECO:0000313" key="2">
    <source>
        <dbReference type="EMBL" id="KCV72672.1"/>
    </source>
</evidence>
<dbReference type="AlphaFoldDB" id="A0A058ZGQ1"/>
<evidence type="ECO:0000256" key="1">
    <source>
        <dbReference type="SAM" id="MobiDB-lite"/>
    </source>
</evidence>
<reference evidence="2" key="1">
    <citation type="submission" date="2013-04" db="EMBL/GenBank/DDBJ databases">
        <title>The Genome Sequence of Fonticula alba ATCC 38817.</title>
        <authorList>
            <consortium name="The Broad Institute Genomics Platform"/>
            <person name="Russ C."/>
            <person name="Cuomo C."/>
            <person name="Burger G."/>
            <person name="Gray M.W."/>
            <person name="Holland P.W.H."/>
            <person name="King N."/>
            <person name="Lang F.B.F."/>
            <person name="Roger A.J."/>
            <person name="Ruiz-Trillo I."/>
            <person name="Brown M."/>
            <person name="Walker B."/>
            <person name="Young S."/>
            <person name="Zeng Q."/>
            <person name="Gargeya S."/>
            <person name="Fitzgerald M."/>
            <person name="Haas B."/>
            <person name="Abouelleil A."/>
            <person name="Allen A.W."/>
            <person name="Alvarado L."/>
            <person name="Arachchi H.M."/>
            <person name="Berlin A.M."/>
            <person name="Chapman S.B."/>
            <person name="Gainer-Dewar J."/>
            <person name="Goldberg J."/>
            <person name="Griggs A."/>
            <person name="Gujja S."/>
            <person name="Hansen M."/>
            <person name="Howarth C."/>
            <person name="Imamovic A."/>
            <person name="Ireland A."/>
            <person name="Larimer J."/>
            <person name="McCowan C."/>
            <person name="Murphy C."/>
            <person name="Pearson M."/>
            <person name="Poon T.W."/>
            <person name="Priest M."/>
            <person name="Roberts A."/>
            <person name="Saif S."/>
            <person name="Shea T."/>
            <person name="Sisk P."/>
            <person name="Sykes S."/>
            <person name="Wortman J."/>
            <person name="Nusbaum C."/>
            <person name="Birren B."/>
        </authorList>
    </citation>
    <scope>NUCLEOTIDE SEQUENCE [LARGE SCALE GENOMIC DNA]</scope>
    <source>
        <strain evidence="2">ATCC 38817</strain>
    </source>
</reference>
<feature type="region of interest" description="Disordered" evidence="1">
    <location>
        <begin position="310"/>
        <end position="349"/>
    </location>
</feature>
<sequence>MLPVNRRRRSGTSVWTPISRLPSAFDDMDDVAGMRKAPGRTSARTGGSSPSMVHASHSRAEDAILAGPRRSCSARSLRLRIPSSRCRGERKVAAVWRRSSCSRNERAGEALGLMWALAAARAASVGQASPGGKRARAARGKSPEAGVASLRESEMALSTARYMDEAKSDTRLITTGSRPGSRASRIGRGVGAAGSLAEDGTKSPMDWTLGWAGHSAISSVAGGSVTAGWATTGSAVAGSAVAGSAVAGSGVAGSGVAGSAVVCLGRRAPDGCIGAGSSEARPSSGRSISPSKRRASRIWGISITTLVRLKGSGGGQEDASSGTSSTGVMRGRRCWSSATEKSMVSRSSM</sequence>
<gene>
    <name evidence="2" type="ORF">H696_00252</name>
</gene>
<feature type="compositionally biased region" description="Polar residues" evidence="1">
    <location>
        <begin position="336"/>
        <end position="349"/>
    </location>
</feature>
<feature type="region of interest" description="Disordered" evidence="1">
    <location>
        <begin position="29"/>
        <end position="54"/>
    </location>
</feature>
<organism evidence="2">
    <name type="scientific">Fonticula alba</name>
    <name type="common">Slime mold</name>
    <dbReference type="NCBI Taxonomy" id="691883"/>
    <lineage>
        <taxon>Eukaryota</taxon>
        <taxon>Rotosphaerida</taxon>
        <taxon>Fonticulaceae</taxon>
        <taxon>Fonticula</taxon>
    </lineage>
</organism>
<name>A0A058ZGQ1_FONAL</name>
<feature type="compositionally biased region" description="Polar residues" evidence="1">
    <location>
        <begin position="42"/>
        <end position="51"/>
    </location>
</feature>
<feature type="compositionally biased region" description="Polar residues" evidence="1">
    <location>
        <begin position="318"/>
        <end position="327"/>
    </location>
</feature>
<dbReference type="GeneID" id="20524977"/>
<protein>
    <submittedName>
        <fullName evidence="2">Uncharacterized protein</fullName>
    </submittedName>
</protein>
<accession>A0A058ZGQ1</accession>
<dbReference type="RefSeq" id="XP_009492373.1">
    <property type="nucleotide sequence ID" value="XM_009494098.1"/>
</dbReference>
<dbReference type="EMBL" id="KB932201">
    <property type="protein sequence ID" value="KCV72672.1"/>
    <property type="molecule type" value="Genomic_DNA"/>
</dbReference>
<evidence type="ECO:0000313" key="3">
    <source>
        <dbReference type="Proteomes" id="UP000030693"/>
    </source>
</evidence>
<keyword evidence="3" id="KW-1185">Reference proteome</keyword>
<proteinExistence type="predicted"/>
<feature type="region of interest" description="Disordered" evidence="1">
    <location>
        <begin position="172"/>
        <end position="199"/>
    </location>
</feature>